<comment type="similarity">
    <text evidence="2 6">Belongs to the acyl-CoA dehydrogenase family.</text>
</comment>
<evidence type="ECO:0000256" key="1">
    <source>
        <dbReference type="ARBA" id="ARBA00001974"/>
    </source>
</evidence>
<dbReference type="Gene3D" id="1.10.540.10">
    <property type="entry name" value="Acyl-CoA dehydrogenase/oxidase, N-terminal domain"/>
    <property type="match status" value="1"/>
</dbReference>
<dbReference type="Proteomes" id="UP000317158">
    <property type="component" value="Unassembled WGS sequence"/>
</dbReference>
<dbReference type="InterPro" id="IPR037069">
    <property type="entry name" value="AcylCoA_DH/ox_N_sf"/>
</dbReference>
<feature type="domain" description="Acyl-CoA dehydrogenase/oxidase N-terminal" evidence="9">
    <location>
        <begin position="8"/>
        <end position="117"/>
    </location>
</feature>
<dbReference type="CDD" id="cd00567">
    <property type="entry name" value="ACAD"/>
    <property type="match status" value="1"/>
</dbReference>
<comment type="caution">
    <text evidence="10">The sequence shown here is derived from an EMBL/GenBank/DDBJ whole genome shotgun (WGS) entry which is preliminary data.</text>
</comment>
<feature type="domain" description="Acyl-CoA oxidase/dehydrogenase middle" evidence="8">
    <location>
        <begin position="122"/>
        <end position="215"/>
    </location>
</feature>
<sequence>MDFDLSGDQKILQTSVREFLNKECSKDKVRELEEDERGYDIEMWKKMAELEWMGVVFPEEYGGTEGDFIDLMILVEEMGRYILPSPFFSTILSSLSILEYGDEGQKEKFLPKIAKGEEIWTLALMESSVTYEASGIKLRAIPEKEEYILEGTKLFVPYAHVADRLLVVARTSEEKNPKDGITVFIVDVAKTKGLEVEVIPTAAHDKQCEVRFDHVKVSKDNVLGDVGRGWDVVNFIIQRGAVLKCAEMVGGAQAVLEMANDYAKERVQFDRPIGSFQAIQHKLADMFTEIEGLRYLVYEAAWMINVGSPSDLLISMGKAKANEVYQRTCIEGIRIHGAIGFTREEDVGLYYLRTKAAEFAFGDTDSHRKQIAIELERS</sequence>
<dbReference type="SUPFAM" id="SSF47203">
    <property type="entry name" value="Acyl-CoA dehydrogenase C-terminal domain-like"/>
    <property type="match status" value="1"/>
</dbReference>
<evidence type="ECO:0000313" key="11">
    <source>
        <dbReference type="Proteomes" id="UP000317158"/>
    </source>
</evidence>
<evidence type="ECO:0000256" key="2">
    <source>
        <dbReference type="ARBA" id="ARBA00009347"/>
    </source>
</evidence>
<evidence type="ECO:0000259" key="9">
    <source>
        <dbReference type="Pfam" id="PF02771"/>
    </source>
</evidence>
<dbReference type="InterPro" id="IPR046373">
    <property type="entry name" value="Acyl-CoA_Oxase/DH_mid-dom_sf"/>
</dbReference>
<dbReference type="PANTHER" id="PTHR43884:SF20">
    <property type="entry name" value="ACYL-COA DEHYDROGENASE FADE28"/>
    <property type="match status" value="1"/>
</dbReference>
<dbReference type="SUPFAM" id="SSF56645">
    <property type="entry name" value="Acyl-CoA dehydrogenase NM domain-like"/>
    <property type="match status" value="1"/>
</dbReference>
<comment type="cofactor">
    <cofactor evidence="1 6">
        <name>FAD</name>
        <dbReference type="ChEBI" id="CHEBI:57692"/>
    </cofactor>
</comment>
<evidence type="ECO:0000259" key="7">
    <source>
        <dbReference type="Pfam" id="PF00441"/>
    </source>
</evidence>
<organism evidence="10 11">
    <name type="scientific">Methanoliparum thermophilum</name>
    <dbReference type="NCBI Taxonomy" id="2491083"/>
    <lineage>
        <taxon>Archaea</taxon>
        <taxon>Methanobacteriati</taxon>
        <taxon>Methanobacteriota</taxon>
        <taxon>Candidatus Methanoliparia</taxon>
        <taxon>Candidatus Methanoliparales</taxon>
        <taxon>Candidatus Methanoliparaceae</taxon>
        <taxon>Candidatus Methanoliparum</taxon>
    </lineage>
</organism>
<dbReference type="InterPro" id="IPR013786">
    <property type="entry name" value="AcylCoA_DH/ox_N"/>
</dbReference>
<protein>
    <submittedName>
        <fullName evidence="10">Acyl-CoA dehydrogenase</fullName>
    </submittedName>
</protein>
<dbReference type="InterPro" id="IPR006091">
    <property type="entry name" value="Acyl-CoA_Oxase/DH_mid-dom"/>
</dbReference>
<feature type="domain" description="Acyl-CoA dehydrogenase/oxidase C-terminal" evidence="7">
    <location>
        <begin position="227"/>
        <end position="372"/>
    </location>
</feature>
<evidence type="ECO:0000256" key="5">
    <source>
        <dbReference type="ARBA" id="ARBA00023002"/>
    </source>
</evidence>
<evidence type="ECO:0000256" key="4">
    <source>
        <dbReference type="ARBA" id="ARBA00022827"/>
    </source>
</evidence>
<accession>A0A520KRS5</accession>
<dbReference type="AlphaFoldDB" id="A0A520KRS5"/>
<evidence type="ECO:0000256" key="3">
    <source>
        <dbReference type="ARBA" id="ARBA00022630"/>
    </source>
</evidence>
<proteinExistence type="inferred from homology"/>
<gene>
    <name evidence="10" type="ORF">EF806_03855</name>
</gene>
<evidence type="ECO:0000256" key="6">
    <source>
        <dbReference type="RuleBase" id="RU362125"/>
    </source>
</evidence>
<dbReference type="InterPro" id="IPR009100">
    <property type="entry name" value="AcylCoA_DH/oxidase_NM_dom_sf"/>
</dbReference>
<evidence type="ECO:0000313" key="10">
    <source>
        <dbReference type="EMBL" id="RZN64489.1"/>
    </source>
</evidence>
<dbReference type="GO" id="GO:0003995">
    <property type="term" value="F:acyl-CoA dehydrogenase activity"/>
    <property type="evidence" value="ECO:0007669"/>
    <property type="project" value="TreeGrafter"/>
</dbReference>
<dbReference type="Pfam" id="PF02771">
    <property type="entry name" value="Acyl-CoA_dh_N"/>
    <property type="match status" value="1"/>
</dbReference>
<evidence type="ECO:0000259" key="8">
    <source>
        <dbReference type="Pfam" id="PF02770"/>
    </source>
</evidence>
<dbReference type="InterPro" id="IPR036250">
    <property type="entry name" value="AcylCo_DH-like_C"/>
</dbReference>
<name>A0A520KRS5_METT2</name>
<keyword evidence="3 6" id="KW-0285">Flavoprotein</keyword>
<keyword evidence="5 6" id="KW-0560">Oxidoreductase</keyword>
<dbReference type="GO" id="GO:0050660">
    <property type="term" value="F:flavin adenine dinucleotide binding"/>
    <property type="evidence" value="ECO:0007669"/>
    <property type="project" value="InterPro"/>
</dbReference>
<reference evidence="10 11" key="1">
    <citation type="journal article" date="2019" name="Nat. Microbiol.">
        <title>Wide diversity of methane and short-chain alkane metabolisms in uncultured archaea.</title>
        <authorList>
            <person name="Borrel G."/>
            <person name="Adam P.S."/>
            <person name="McKay L.J."/>
            <person name="Chen L.X."/>
            <person name="Sierra-Garcia I.N."/>
            <person name="Sieber C.M."/>
            <person name="Letourneur Q."/>
            <person name="Ghozlane A."/>
            <person name="Andersen G.L."/>
            <person name="Li W.J."/>
            <person name="Hallam S.J."/>
            <person name="Muyzer G."/>
            <person name="de Oliveira V.M."/>
            <person name="Inskeep W.P."/>
            <person name="Banfield J.F."/>
            <person name="Gribaldo S."/>
        </authorList>
    </citation>
    <scope>NUCLEOTIDE SEQUENCE [LARGE SCALE GENOMIC DNA]</scope>
    <source>
        <strain evidence="10">NM1a</strain>
    </source>
</reference>
<dbReference type="InterPro" id="IPR009075">
    <property type="entry name" value="AcylCo_DH/oxidase_C"/>
</dbReference>
<dbReference type="Gene3D" id="1.20.140.10">
    <property type="entry name" value="Butyryl-CoA Dehydrogenase, subunit A, domain 3"/>
    <property type="match status" value="1"/>
</dbReference>
<dbReference type="PANTHER" id="PTHR43884">
    <property type="entry name" value="ACYL-COA DEHYDROGENASE"/>
    <property type="match status" value="1"/>
</dbReference>
<dbReference type="Gene3D" id="2.40.110.10">
    <property type="entry name" value="Butyryl-CoA Dehydrogenase, subunit A, domain 2"/>
    <property type="match status" value="1"/>
</dbReference>
<keyword evidence="4 6" id="KW-0274">FAD</keyword>
<dbReference type="Pfam" id="PF02770">
    <property type="entry name" value="Acyl-CoA_dh_M"/>
    <property type="match status" value="1"/>
</dbReference>
<dbReference type="Pfam" id="PF00441">
    <property type="entry name" value="Acyl-CoA_dh_1"/>
    <property type="match status" value="1"/>
</dbReference>
<dbReference type="EMBL" id="RXIF01000006">
    <property type="protein sequence ID" value="RZN64489.1"/>
    <property type="molecule type" value="Genomic_DNA"/>
</dbReference>